<name>A0AAD9JXH3_9ANNE</name>
<gene>
    <name evidence="3" type="ORF">LSH36_126g00003</name>
</gene>
<evidence type="ECO:0000256" key="1">
    <source>
        <dbReference type="SAM" id="Coils"/>
    </source>
</evidence>
<keyword evidence="1" id="KW-0175">Coiled coil</keyword>
<proteinExistence type="predicted"/>
<dbReference type="EMBL" id="JAODUP010000126">
    <property type="protein sequence ID" value="KAK2160844.1"/>
    <property type="molecule type" value="Genomic_DNA"/>
</dbReference>
<organism evidence="3 4">
    <name type="scientific">Paralvinella palmiformis</name>
    <dbReference type="NCBI Taxonomy" id="53620"/>
    <lineage>
        <taxon>Eukaryota</taxon>
        <taxon>Metazoa</taxon>
        <taxon>Spiralia</taxon>
        <taxon>Lophotrochozoa</taxon>
        <taxon>Annelida</taxon>
        <taxon>Polychaeta</taxon>
        <taxon>Sedentaria</taxon>
        <taxon>Canalipalpata</taxon>
        <taxon>Terebellida</taxon>
        <taxon>Terebelliformia</taxon>
        <taxon>Alvinellidae</taxon>
        <taxon>Paralvinella</taxon>
    </lineage>
</organism>
<feature type="domain" description="Sorting nexin/Vps5-like C-terminal" evidence="2">
    <location>
        <begin position="36"/>
        <end position="190"/>
    </location>
</feature>
<comment type="caution">
    <text evidence="3">The sequence shown here is derived from an EMBL/GenBank/DDBJ whole genome shotgun (WGS) entry which is preliminary data.</text>
</comment>
<keyword evidence="4" id="KW-1185">Reference proteome</keyword>
<dbReference type="AlphaFoldDB" id="A0AAD9JXH3"/>
<evidence type="ECO:0000259" key="2">
    <source>
        <dbReference type="Pfam" id="PF09325"/>
    </source>
</evidence>
<dbReference type="PANTHER" id="PTHR45850:SF1">
    <property type="entry name" value="SORTING NEXIN 6, ISOFORM B"/>
    <property type="match status" value="1"/>
</dbReference>
<dbReference type="InterPro" id="IPR027267">
    <property type="entry name" value="AH/BAR_dom_sf"/>
</dbReference>
<dbReference type="SUPFAM" id="SSF103657">
    <property type="entry name" value="BAR/IMD domain-like"/>
    <property type="match status" value="1"/>
</dbReference>
<sequence length="200" mass="23097">MDGYIYFVWSDNAWLLLGLAMPMINNLNNYILLLDVADSYIKIASGFVQLATMENTSIDRMLTKVSEGFEKVRKIEGRVATDEDLKLSDTLRYYMRDSSAAKNLLYRRLRSLSNYEAANKNLDKARAKNKDVTSAETTQQSSCDKFEKISEMAKQELTDFKTRRIQHFRKNLLDLAELELKHARAQVQLLKNIIANLKED</sequence>
<reference evidence="3" key="1">
    <citation type="journal article" date="2023" name="Mol. Biol. Evol.">
        <title>Third-Generation Sequencing Reveals the Adaptive Role of the Epigenome in Three Deep-Sea Polychaetes.</title>
        <authorList>
            <person name="Perez M."/>
            <person name="Aroh O."/>
            <person name="Sun Y."/>
            <person name="Lan Y."/>
            <person name="Juniper S.K."/>
            <person name="Young C.R."/>
            <person name="Angers B."/>
            <person name="Qian P.Y."/>
        </authorList>
    </citation>
    <scope>NUCLEOTIDE SEQUENCE</scope>
    <source>
        <strain evidence="3">P08H-3</strain>
    </source>
</reference>
<protein>
    <recommendedName>
        <fullName evidence="2">Sorting nexin/Vps5-like C-terminal domain-containing protein</fullName>
    </recommendedName>
</protein>
<accession>A0AAD9JXH3</accession>
<feature type="coiled-coil region" evidence="1">
    <location>
        <begin position="173"/>
        <end position="200"/>
    </location>
</feature>
<dbReference type="Proteomes" id="UP001208570">
    <property type="component" value="Unassembled WGS sequence"/>
</dbReference>
<evidence type="ECO:0000313" key="4">
    <source>
        <dbReference type="Proteomes" id="UP001208570"/>
    </source>
</evidence>
<dbReference type="Pfam" id="PF09325">
    <property type="entry name" value="Vps5"/>
    <property type="match status" value="1"/>
</dbReference>
<dbReference type="Gene3D" id="1.20.1270.60">
    <property type="entry name" value="Arfaptin homology (AH) domain/BAR domain"/>
    <property type="match status" value="1"/>
</dbReference>
<dbReference type="InterPro" id="IPR015404">
    <property type="entry name" value="Vps5_C"/>
</dbReference>
<evidence type="ECO:0000313" key="3">
    <source>
        <dbReference type="EMBL" id="KAK2160844.1"/>
    </source>
</evidence>
<dbReference type="PANTHER" id="PTHR45850">
    <property type="entry name" value="SORTING NEXIN FAMILY MEMBER"/>
    <property type="match status" value="1"/>
</dbReference>